<dbReference type="Gene3D" id="3.40.50.2300">
    <property type="match status" value="2"/>
</dbReference>
<dbReference type="SUPFAM" id="SSF47413">
    <property type="entry name" value="lambda repressor-like DNA-binding domains"/>
    <property type="match status" value="1"/>
</dbReference>
<keyword evidence="1" id="KW-0805">Transcription regulation</keyword>
<reference evidence="5 6" key="1">
    <citation type="submission" date="2020-02" db="EMBL/GenBank/DDBJ databases">
        <authorList>
            <person name="Khan S.A."/>
            <person name="Jeon C.O."/>
            <person name="Chun B.H."/>
        </authorList>
    </citation>
    <scope>NUCLEOTIDE SEQUENCE [LARGE SCALE GENOMIC DNA]</scope>
    <source>
        <strain evidence="5 6">H239</strain>
    </source>
</reference>
<name>A0A6M1SAT8_9HYPH</name>
<evidence type="ECO:0000256" key="2">
    <source>
        <dbReference type="ARBA" id="ARBA00023125"/>
    </source>
</evidence>
<dbReference type="PROSITE" id="PS50932">
    <property type="entry name" value="HTH_LACI_2"/>
    <property type="match status" value="1"/>
</dbReference>
<keyword evidence="2" id="KW-0238">DNA-binding</keyword>
<accession>A0A6M1SAT8</accession>
<dbReference type="InterPro" id="IPR000843">
    <property type="entry name" value="HTH_LacI"/>
</dbReference>
<dbReference type="InterPro" id="IPR028082">
    <property type="entry name" value="Peripla_BP_I"/>
</dbReference>
<dbReference type="RefSeq" id="WP_164533270.1">
    <property type="nucleotide sequence ID" value="NZ_JAALFG010000001.1"/>
</dbReference>
<dbReference type="InterPro" id="IPR010982">
    <property type="entry name" value="Lambda_DNA-bd_dom_sf"/>
</dbReference>
<feature type="domain" description="HTH lacI-type" evidence="4">
    <location>
        <begin position="2"/>
        <end position="56"/>
    </location>
</feature>
<dbReference type="Gene3D" id="1.10.260.40">
    <property type="entry name" value="lambda repressor-like DNA-binding domains"/>
    <property type="match status" value="1"/>
</dbReference>
<protein>
    <submittedName>
        <fullName evidence="5">LacI family transcriptional regulator</fullName>
    </submittedName>
</protein>
<dbReference type="GO" id="GO:0000976">
    <property type="term" value="F:transcription cis-regulatory region binding"/>
    <property type="evidence" value="ECO:0007669"/>
    <property type="project" value="TreeGrafter"/>
</dbReference>
<dbReference type="InterPro" id="IPR046335">
    <property type="entry name" value="LacI/GalR-like_sensor"/>
</dbReference>
<keyword evidence="3" id="KW-0804">Transcription</keyword>
<dbReference type="SMART" id="SM00354">
    <property type="entry name" value="HTH_LACI"/>
    <property type="match status" value="1"/>
</dbReference>
<organism evidence="5 6">
    <name type="scientific">Devosia aurantiaca</name>
    <dbReference type="NCBI Taxonomy" id="2714858"/>
    <lineage>
        <taxon>Bacteria</taxon>
        <taxon>Pseudomonadati</taxon>
        <taxon>Pseudomonadota</taxon>
        <taxon>Alphaproteobacteria</taxon>
        <taxon>Hyphomicrobiales</taxon>
        <taxon>Devosiaceae</taxon>
        <taxon>Devosia</taxon>
    </lineage>
</organism>
<dbReference type="CDD" id="cd01392">
    <property type="entry name" value="HTH_LacI"/>
    <property type="match status" value="1"/>
</dbReference>
<evidence type="ECO:0000313" key="6">
    <source>
        <dbReference type="Proteomes" id="UP000474802"/>
    </source>
</evidence>
<evidence type="ECO:0000313" key="5">
    <source>
        <dbReference type="EMBL" id="NGP17049.1"/>
    </source>
</evidence>
<comment type="caution">
    <text evidence="5">The sequence shown here is derived from an EMBL/GenBank/DDBJ whole genome shotgun (WGS) entry which is preliminary data.</text>
</comment>
<sequence>MTGIRRLAQELNVSIGTVSRALNGKPDVNEETRKRVLEAAAAMGYVANQAGRALRKGSTGVIGFMMQTGHEITGEGDVFFMSVFDGVQTVFARHQLDLVALLCSSEEDPDAYMQRVVARGFADALIISATKREDHRIDFLAKRNIPFIALGRSKTDAGHPWLDLDFEGMAEIGVSRLIEKGHRRIGVFAPLDDTNLGFVFVDAYQKALARHGVTFDPDLVFRAHPNERGGHAIAYAIAAMPADRRPTGFVLTNEVMSLGLYNGLYEVGLPPGRAIAVIGRDSPQAHFLVPKLTSFRLSLRDLGIELAESLLATMPLYAEHYPLGIVRKLVGLDLIEGESDAVPFREMTLGA</sequence>
<dbReference type="Pfam" id="PF00356">
    <property type="entry name" value="LacI"/>
    <property type="match status" value="1"/>
</dbReference>
<dbReference type="PANTHER" id="PTHR30146:SF109">
    <property type="entry name" value="HTH-TYPE TRANSCRIPTIONAL REGULATOR GALS"/>
    <property type="match status" value="1"/>
</dbReference>
<evidence type="ECO:0000256" key="1">
    <source>
        <dbReference type="ARBA" id="ARBA00023015"/>
    </source>
</evidence>
<dbReference type="PANTHER" id="PTHR30146">
    <property type="entry name" value="LACI-RELATED TRANSCRIPTIONAL REPRESSOR"/>
    <property type="match status" value="1"/>
</dbReference>
<reference evidence="5 6" key="2">
    <citation type="submission" date="2020-03" db="EMBL/GenBank/DDBJ databases">
        <title>Devosia chinhatensis sp. nov., isolated from a hexachlorocyclohexane (HCH) dump site in India.</title>
        <authorList>
            <person name="Kumar M."/>
            <person name="Lal R."/>
        </authorList>
    </citation>
    <scope>NUCLEOTIDE SEQUENCE [LARGE SCALE GENOMIC DNA]</scope>
    <source>
        <strain evidence="5 6">H239</strain>
    </source>
</reference>
<dbReference type="GO" id="GO:0003700">
    <property type="term" value="F:DNA-binding transcription factor activity"/>
    <property type="evidence" value="ECO:0007669"/>
    <property type="project" value="TreeGrafter"/>
</dbReference>
<evidence type="ECO:0000256" key="3">
    <source>
        <dbReference type="ARBA" id="ARBA00023163"/>
    </source>
</evidence>
<dbReference type="Pfam" id="PF13377">
    <property type="entry name" value="Peripla_BP_3"/>
    <property type="match status" value="1"/>
</dbReference>
<dbReference type="SUPFAM" id="SSF53822">
    <property type="entry name" value="Periplasmic binding protein-like I"/>
    <property type="match status" value="1"/>
</dbReference>
<dbReference type="Proteomes" id="UP000474802">
    <property type="component" value="Unassembled WGS sequence"/>
</dbReference>
<evidence type="ECO:0000259" key="4">
    <source>
        <dbReference type="PROSITE" id="PS50932"/>
    </source>
</evidence>
<gene>
    <name evidence="5" type="ORF">G5575_04530</name>
</gene>
<dbReference type="EMBL" id="JAALFG010000001">
    <property type="protein sequence ID" value="NGP17049.1"/>
    <property type="molecule type" value="Genomic_DNA"/>
</dbReference>
<dbReference type="AlphaFoldDB" id="A0A6M1SAT8"/>
<proteinExistence type="predicted"/>
<keyword evidence="6" id="KW-1185">Reference proteome</keyword>